<gene>
    <name evidence="1" type="ORF">A3C89_02250</name>
</gene>
<accession>A0A1F6DFI4</accession>
<sequence length="238" mass="27091">MAKDSVPVKNPGTIKVLGDDIPIEYLPGRLPCVRIDFLGDNAYAWQNLPDEGVRLADGTEVMFCALVEGYRYYVEAKSSKFKKTAREFVNHQAWHEFSKPDLPSPEVSIPEIVAFTYGSDAMTGEPLVGYGTFVYDSWYSTFWRPHFTCDKAEAEHLREKAIERFSSERNVADRKALKKRLGELHAQHYDNSLLPLEMRERLRVMYYAFPSGVSAAEIRAFIITVEAEAETQHVLSSL</sequence>
<organism evidence="1 2">
    <name type="scientific">Candidatus Kaiserbacteria bacterium RIFCSPHIGHO2_02_FULL_50_50</name>
    <dbReference type="NCBI Taxonomy" id="1798492"/>
    <lineage>
        <taxon>Bacteria</taxon>
        <taxon>Candidatus Kaiseribacteriota</taxon>
    </lineage>
</organism>
<reference evidence="1 2" key="1">
    <citation type="journal article" date="2016" name="Nat. Commun.">
        <title>Thousands of microbial genomes shed light on interconnected biogeochemical processes in an aquifer system.</title>
        <authorList>
            <person name="Anantharaman K."/>
            <person name="Brown C.T."/>
            <person name="Hug L.A."/>
            <person name="Sharon I."/>
            <person name="Castelle C.J."/>
            <person name="Probst A.J."/>
            <person name="Thomas B.C."/>
            <person name="Singh A."/>
            <person name="Wilkins M.J."/>
            <person name="Karaoz U."/>
            <person name="Brodie E.L."/>
            <person name="Williams K.H."/>
            <person name="Hubbard S.S."/>
            <person name="Banfield J.F."/>
        </authorList>
    </citation>
    <scope>NUCLEOTIDE SEQUENCE [LARGE SCALE GENOMIC DNA]</scope>
</reference>
<evidence type="ECO:0000313" key="1">
    <source>
        <dbReference type="EMBL" id="OGG60188.1"/>
    </source>
</evidence>
<dbReference type="STRING" id="1798492.A3C89_02250"/>
<dbReference type="EMBL" id="MFLF01000009">
    <property type="protein sequence ID" value="OGG60188.1"/>
    <property type="molecule type" value="Genomic_DNA"/>
</dbReference>
<dbReference type="AlphaFoldDB" id="A0A1F6DFI4"/>
<comment type="caution">
    <text evidence="1">The sequence shown here is derived from an EMBL/GenBank/DDBJ whole genome shotgun (WGS) entry which is preliminary data.</text>
</comment>
<evidence type="ECO:0000313" key="2">
    <source>
        <dbReference type="Proteomes" id="UP000178794"/>
    </source>
</evidence>
<name>A0A1F6DFI4_9BACT</name>
<protein>
    <submittedName>
        <fullName evidence="1">Uncharacterized protein</fullName>
    </submittedName>
</protein>
<dbReference type="Proteomes" id="UP000178794">
    <property type="component" value="Unassembled WGS sequence"/>
</dbReference>
<proteinExistence type="predicted"/>